<dbReference type="GO" id="GO:0005829">
    <property type="term" value="C:cytosol"/>
    <property type="evidence" value="ECO:0007669"/>
    <property type="project" value="TreeGrafter"/>
</dbReference>
<evidence type="ECO:0000259" key="4">
    <source>
        <dbReference type="Pfam" id="PF00389"/>
    </source>
</evidence>
<keyword evidence="7" id="KW-1185">Reference proteome</keyword>
<dbReference type="RefSeq" id="WP_130649181.1">
    <property type="nucleotide sequence ID" value="NZ_BMHA01000007.1"/>
</dbReference>
<sequence>MTAAAAVGVPVAVYTDASPEEDLGPGVDLLCAAGVEVRPPRSEAGWSAGSHADADYLLVGYQRIGEPELERLPRLRGIVTRSVGTDGIDLAAAAARGVRVANLPAVATEEVATHTLALALAALRGVVVFDRAVRAGAWDPTAQVLRRPSELTWGIVGMGRIGRAVARRAQVLVGEVVGHDPATTTPDWPSGVARADTLDELLVRADVLSLHVPLVAATRGLIGARELALLPADAVVVNVARGAVLDETALLDALDECHLAGAALDVLAEEPPVAPHPLVDHPRCVVTPHVAYLSAESAGQAVLDQARQVVAWAQRDATLGSMSPAARRPAPNRGTS</sequence>
<dbReference type="InterPro" id="IPR029753">
    <property type="entry name" value="D-isomer_DH_CS"/>
</dbReference>
<protein>
    <submittedName>
        <fullName evidence="6">Dehydrogenase</fullName>
    </submittedName>
</protein>
<evidence type="ECO:0000313" key="6">
    <source>
        <dbReference type="EMBL" id="GGI07013.1"/>
    </source>
</evidence>
<evidence type="ECO:0000256" key="2">
    <source>
        <dbReference type="ARBA" id="ARBA00023002"/>
    </source>
</evidence>
<comment type="similarity">
    <text evidence="1 3">Belongs to the D-isomer specific 2-hydroxyacid dehydrogenase family.</text>
</comment>
<dbReference type="EMBL" id="BMHA01000007">
    <property type="protein sequence ID" value="GGI07013.1"/>
    <property type="molecule type" value="Genomic_DNA"/>
</dbReference>
<dbReference type="InterPro" id="IPR006140">
    <property type="entry name" value="D-isomer_DH_NAD-bd"/>
</dbReference>
<dbReference type="PROSITE" id="PS00670">
    <property type="entry name" value="D_2_HYDROXYACID_DH_2"/>
    <property type="match status" value="1"/>
</dbReference>
<evidence type="ECO:0000313" key="7">
    <source>
        <dbReference type="Proteomes" id="UP000650511"/>
    </source>
</evidence>
<dbReference type="GO" id="GO:0051287">
    <property type="term" value="F:NAD binding"/>
    <property type="evidence" value="ECO:0007669"/>
    <property type="project" value="InterPro"/>
</dbReference>
<name>A0A8J3AF62_9ACTN</name>
<dbReference type="GO" id="GO:0016618">
    <property type="term" value="F:hydroxypyruvate reductase [NAD(P)H] activity"/>
    <property type="evidence" value="ECO:0007669"/>
    <property type="project" value="TreeGrafter"/>
</dbReference>
<reference evidence="6" key="1">
    <citation type="journal article" date="2014" name="Int. J. Syst. Evol. Microbiol.">
        <title>Complete genome sequence of Corynebacterium casei LMG S-19264T (=DSM 44701T), isolated from a smear-ripened cheese.</title>
        <authorList>
            <consortium name="US DOE Joint Genome Institute (JGI-PGF)"/>
            <person name="Walter F."/>
            <person name="Albersmeier A."/>
            <person name="Kalinowski J."/>
            <person name="Ruckert C."/>
        </authorList>
    </citation>
    <scope>NUCLEOTIDE SEQUENCE</scope>
    <source>
        <strain evidence="6">CGMCC 1.14988</strain>
    </source>
</reference>
<dbReference type="Proteomes" id="UP000650511">
    <property type="component" value="Unassembled WGS sequence"/>
</dbReference>
<dbReference type="SUPFAM" id="SSF51735">
    <property type="entry name" value="NAD(P)-binding Rossmann-fold domains"/>
    <property type="match status" value="1"/>
</dbReference>
<organism evidence="6 7">
    <name type="scientific">Egicoccus halophilus</name>
    <dbReference type="NCBI Taxonomy" id="1670830"/>
    <lineage>
        <taxon>Bacteria</taxon>
        <taxon>Bacillati</taxon>
        <taxon>Actinomycetota</taxon>
        <taxon>Nitriliruptoria</taxon>
        <taxon>Egicoccales</taxon>
        <taxon>Egicoccaceae</taxon>
        <taxon>Egicoccus</taxon>
    </lineage>
</organism>
<dbReference type="InterPro" id="IPR006139">
    <property type="entry name" value="D-isomer_2_OHA_DH_cat_dom"/>
</dbReference>
<proteinExistence type="inferred from homology"/>
<dbReference type="PANTHER" id="PTHR10996:SF283">
    <property type="entry name" value="GLYOXYLATE_HYDROXYPYRUVATE REDUCTASE B"/>
    <property type="match status" value="1"/>
</dbReference>
<dbReference type="GO" id="GO:0030267">
    <property type="term" value="F:glyoxylate reductase (NADPH) activity"/>
    <property type="evidence" value="ECO:0007669"/>
    <property type="project" value="TreeGrafter"/>
</dbReference>
<gene>
    <name evidence="6" type="ORF">GCM10011354_21970</name>
</gene>
<keyword evidence="2 3" id="KW-0560">Oxidoreductase</keyword>
<dbReference type="Pfam" id="PF02826">
    <property type="entry name" value="2-Hacid_dh_C"/>
    <property type="match status" value="1"/>
</dbReference>
<evidence type="ECO:0000256" key="3">
    <source>
        <dbReference type="RuleBase" id="RU003719"/>
    </source>
</evidence>
<dbReference type="PANTHER" id="PTHR10996">
    <property type="entry name" value="2-HYDROXYACID DEHYDROGENASE-RELATED"/>
    <property type="match status" value="1"/>
</dbReference>
<dbReference type="AlphaFoldDB" id="A0A8J3AF62"/>
<accession>A0A8J3AF62</accession>
<dbReference type="Pfam" id="PF00389">
    <property type="entry name" value="2-Hacid_dh"/>
    <property type="match status" value="1"/>
</dbReference>
<dbReference type="SUPFAM" id="SSF52283">
    <property type="entry name" value="Formate/glycerate dehydrogenase catalytic domain-like"/>
    <property type="match status" value="1"/>
</dbReference>
<evidence type="ECO:0000259" key="5">
    <source>
        <dbReference type="Pfam" id="PF02826"/>
    </source>
</evidence>
<dbReference type="PROSITE" id="PS00671">
    <property type="entry name" value="D_2_HYDROXYACID_DH_3"/>
    <property type="match status" value="1"/>
</dbReference>
<dbReference type="OrthoDB" id="117809at2"/>
<evidence type="ECO:0000256" key="1">
    <source>
        <dbReference type="ARBA" id="ARBA00005854"/>
    </source>
</evidence>
<dbReference type="Gene3D" id="3.40.50.720">
    <property type="entry name" value="NAD(P)-binding Rossmann-like Domain"/>
    <property type="match status" value="2"/>
</dbReference>
<dbReference type="InterPro" id="IPR050223">
    <property type="entry name" value="D-isomer_2-hydroxyacid_DH"/>
</dbReference>
<dbReference type="InterPro" id="IPR036291">
    <property type="entry name" value="NAD(P)-bd_dom_sf"/>
</dbReference>
<comment type="caution">
    <text evidence="6">The sequence shown here is derived from an EMBL/GenBank/DDBJ whole genome shotgun (WGS) entry which is preliminary data.</text>
</comment>
<reference evidence="6" key="2">
    <citation type="submission" date="2020-09" db="EMBL/GenBank/DDBJ databases">
        <authorList>
            <person name="Sun Q."/>
            <person name="Zhou Y."/>
        </authorList>
    </citation>
    <scope>NUCLEOTIDE SEQUENCE</scope>
    <source>
        <strain evidence="6">CGMCC 1.14988</strain>
    </source>
</reference>
<feature type="domain" description="D-isomer specific 2-hydroxyacid dehydrogenase catalytic" evidence="4">
    <location>
        <begin position="52"/>
        <end position="315"/>
    </location>
</feature>
<feature type="domain" description="D-isomer specific 2-hydroxyacid dehydrogenase NAD-binding" evidence="5">
    <location>
        <begin position="116"/>
        <end position="291"/>
    </location>
</feature>